<keyword evidence="2" id="KW-1185">Reference proteome</keyword>
<organism evidence="1 2">
    <name type="scientific">Gottfriedia luciferensis</name>
    <dbReference type="NCBI Taxonomy" id="178774"/>
    <lineage>
        <taxon>Bacteria</taxon>
        <taxon>Bacillati</taxon>
        <taxon>Bacillota</taxon>
        <taxon>Bacilli</taxon>
        <taxon>Bacillales</taxon>
        <taxon>Bacillaceae</taxon>
        <taxon>Gottfriedia</taxon>
    </lineage>
</organism>
<gene>
    <name evidence="1" type="ORF">BED47_12320</name>
</gene>
<dbReference type="Proteomes" id="UP000094580">
    <property type="component" value="Unassembled WGS sequence"/>
</dbReference>
<reference evidence="1 2" key="1">
    <citation type="submission" date="2016-07" db="EMBL/GenBank/DDBJ databases">
        <authorList>
            <person name="Townsley L."/>
            <person name="Shank E.A."/>
        </authorList>
    </citation>
    <scope>NUCLEOTIDE SEQUENCE [LARGE SCALE GENOMIC DNA]</scope>
    <source>
        <strain evidence="1 2">CH01</strain>
    </source>
</reference>
<accession>A0ABX2ZNR3</accession>
<evidence type="ECO:0000313" key="1">
    <source>
        <dbReference type="EMBL" id="ODG90119.1"/>
    </source>
</evidence>
<evidence type="ECO:0000313" key="2">
    <source>
        <dbReference type="Proteomes" id="UP000094580"/>
    </source>
</evidence>
<dbReference type="EMBL" id="MDKC01000035">
    <property type="protein sequence ID" value="ODG90119.1"/>
    <property type="molecule type" value="Genomic_DNA"/>
</dbReference>
<name>A0ABX2ZNR3_9BACI</name>
<protein>
    <submittedName>
        <fullName evidence="1">Uncharacterized protein</fullName>
    </submittedName>
</protein>
<sequence>MGCDKIVKAITTGVFHVPVDNQAPDSNDMINIYFKNPSSKTLKANFVVEFSAPGVPAGVQNPEISSPAFGNWTVNVLPQHTLLIVVTGPSSPPAFGTWRFTFWGDIDRNEKKNKLSVEVIAGRIFGSGPDLAFNNAGATFPHALFVDAEIEKTGPSIPVPPGGIISV</sequence>
<comment type="caution">
    <text evidence="1">The sequence shown here is derived from an EMBL/GenBank/DDBJ whole genome shotgun (WGS) entry which is preliminary data.</text>
</comment>
<proteinExistence type="predicted"/>